<gene>
    <name evidence="2" type="ORF">SAMN04490178_104159</name>
</gene>
<proteinExistence type="predicted"/>
<dbReference type="Proteomes" id="UP000198847">
    <property type="component" value="Unassembled WGS sequence"/>
</dbReference>
<dbReference type="STRING" id="112903.SAMN04490178_104159"/>
<organism evidence="2 3">
    <name type="scientific">Propionispora vibrioides</name>
    <dbReference type="NCBI Taxonomy" id="112903"/>
    <lineage>
        <taxon>Bacteria</taxon>
        <taxon>Bacillati</taxon>
        <taxon>Bacillota</taxon>
        <taxon>Negativicutes</taxon>
        <taxon>Selenomonadales</taxon>
        <taxon>Sporomusaceae</taxon>
        <taxon>Propionispora</taxon>
    </lineage>
</organism>
<name>A0A1H8S1U0_9FIRM</name>
<dbReference type="EMBL" id="FODY01000004">
    <property type="protein sequence ID" value="SEO72496.1"/>
    <property type="molecule type" value="Genomic_DNA"/>
</dbReference>
<evidence type="ECO:0000259" key="1">
    <source>
        <dbReference type="Pfam" id="PF04015"/>
    </source>
</evidence>
<accession>A0A1H8S1U0</accession>
<evidence type="ECO:0000313" key="2">
    <source>
        <dbReference type="EMBL" id="SEO72496.1"/>
    </source>
</evidence>
<dbReference type="Pfam" id="PF04015">
    <property type="entry name" value="DUF362"/>
    <property type="match status" value="2"/>
</dbReference>
<dbReference type="AlphaFoldDB" id="A0A1H8S1U0"/>
<sequence>MNNISVNINPQVKYCFNAPFNPPEIFPEFEKKSMIDTSNLIYAHVRECIKNLQLDRENFGSDVWNPFGDFIKPGNVVLIKPNLVLHYNGNSENIQAVVTHGSVIRPIVDYTLLALKGLGEIIVGDAPHGNADFDKIVRYNGLKELVEWYQAQGYPVSLYDFRKYVYGSGPSGFVDETYTGIAGDPNGYKLVDLEDKSFLNNISGIERLYGSDYDRGFIVENHMQGHKYLISGSAIKADVIISVPKLKTHKKTGVTINMKNLVGINGNKNYLAHYRIGSSVKGGDEHPFNESIVVNILYWWDRYSRDKLLAPNTLCGRRLFKIFNKPFSLMRKIYCRATGANLIEHGDWYGNDTTWRMCLDLNYILLFCDKTGVLRNKQQKRYFSVVDGIVAGEGDGPMEPLEKHVGYIACGENPFAVDYVCIWQMGFDPNKLKLVSALMRRPELQFDEAKLNVICNDQENIIDYKSVNLKFMPHPAWIGHVER</sequence>
<keyword evidence="3" id="KW-1185">Reference proteome</keyword>
<feature type="domain" description="DUF362" evidence="1">
    <location>
        <begin position="77"/>
        <end position="152"/>
    </location>
</feature>
<reference evidence="2 3" key="1">
    <citation type="submission" date="2016-10" db="EMBL/GenBank/DDBJ databases">
        <authorList>
            <person name="de Groot N.N."/>
        </authorList>
    </citation>
    <scope>NUCLEOTIDE SEQUENCE [LARGE SCALE GENOMIC DNA]</scope>
    <source>
        <strain evidence="2 3">DSM 13305</strain>
    </source>
</reference>
<dbReference type="OrthoDB" id="9794954at2"/>
<feature type="domain" description="DUF362" evidence="1">
    <location>
        <begin position="227"/>
        <end position="422"/>
    </location>
</feature>
<evidence type="ECO:0000313" key="3">
    <source>
        <dbReference type="Proteomes" id="UP000198847"/>
    </source>
</evidence>
<dbReference type="InterPro" id="IPR007160">
    <property type="entry name" value="DUF362"/>
</dbReference>
<protein>
    <recommendedName>
        <fullName evidence="1">DUF362 domain-containing protein</fullName>
    </recommendedName>
</protein>
<dbReference type="RefSeq" id="WP_091744531.1">
    <property type="nucleotide sequence ID" value="NZ_FODY01000004.1"/>
</dbReference>